<dbReference type="Pfam" id="PF17293">
    <property type="entry name" value="Arm-DNA-bind_5"/>
    <property type="match status" value="1"/>
</dbReference>
<sequence>MGKTTDHKDSDAGVRVILYKSKTLADGSHPLMLRITKDRKRKYISIGESCQLKYWDEEKNEPRRGHPDRNRIKETIRVWESKYAKAAKDLSQEDTPFSATTVASQVAKIIRKVKVFSFVEEVIERFTREKRLGSASTISTLRGALLTFEKAENRSPENLLFTDLTPAYLDDFRVHLAERGLAEISMAVYFRTLRQVYNQAIKRRLVAEKHYPFKEFKISQFDLRTRKRAISKADIAAIAALEVSTPRLLLAKHLFLFSYYGAGINFIDLANLTHKNVQGGRLTYERQKTGHLFNFKLSEPAKAILDYYRPFTGAGADEYVFPILERGVHVTPLQIKNRIHKKLGQMNKDLKELAKMAKIDVVLTTYVARHSFATALKHAGVATAVISEAMGHQTESITQTYLASFENELIDEAFDNL</sequence>
<keyword evidence="4" id="KW-0233">DNA recombination</keyword>
<dbReference type="EMBL" id="RQJO01000007">
    <property type="protein sequence ID" value="RRB07862.1"/>
    <property type="molecule type" value="Genomic_DNA"/>
</dbReference>
<keyword evidence="3 5" id="KW-0238">DNA-binding</keyword>
<dbReference type="PROSITE" id="PS51900">
    <property type="entry name" value="CB"/>
    <property type="match status" value="1"/>
</dbReference>
<organism evidence="8 9">
    <name type="scientific">Larkinella rosea</name>
    <dbReference type="NCBI Taxonomy" id="2025312"/>
    <lineage>
        <taxon>Bacteria</taxon>
        <taxon>Pseudomonadati</taxon>
        <taxon>Bacteroidota</taxon>
        <taxon>Cytophagia</taxon>
        <taxon>Cytophagales</taxon>
        <taxon>Spirosomataceae</taxon>
        <taxon>Larkinella</taxon>
    </lineage>
</organism>
<dbReference type="GO" id="GO:0006310">
    <property type="term" value="P:DNA recombination"/>
    <property type="evidence" value="ECO:0007669"/>
    <property type="project" value="UniProtKB-KW"/>
</dbReference>
<accession>A0A3P1C3K1</accession>
<dbReference type="InterPro" id="IPR050090">
    <property type="entry name" value="Tyrosine_recombinase_XerCD"/>
</dbReference>
<dbReference type="InterPro" id="IPR011010">
    <property type="entry name" value="DNA_brk_join_enz"/>
</dbReference>
<dbReference type="Gene3D" id="1.10.443.10">
    <property type="entry name" value="Intergrase catalytic core"/>
    <property type="match status" value="1"/>
</dbReference>
<keyword evidence="2" id="KW-0229">DNA integration</keyword>
<dbReference type="GO" id="GO:0003677">
    <property type="term" value="F:DNA binding"/>
    <property type="evidence" value="ECO:0007669"/>
    <property type="project" value="UniProtKB-UniRule"/>
</dbReference>
<reference evidence="8 9" key="1">
    <citation type="submission" date="2018-11" db="EMBL/GenBank/DDBJ databases">
        <authorList>
            <person name="Zhou Z."/>
            <person name="Wang G."/>
        </authorList>
    </citation>
    <scope>NUCLEOTIDE SEQUENCE [LARGE SCALE GENOMIC DNA]</scope>
    <source>
        <strain evidence="8 9">KCTC52004</strain>
    </source>
</reference>
<evidence type="ECO:0000256" key="5">
    <source>
        <dbReference type="PROSITE-ProRule" id="PRU01248"/>
    </source>
</evidence>
<dbReference type="InterPro" id="IPR035386">
    <property type="entry name" value="Arm-DNA-bind_5"/>
</dbReference>
<evidence type="ECO:0000313" key="9">
    <source>
        <dbReference type="Proteomes" id="UP000271925"/>
    </source>
</evidence>
<dbReference type="AlphaFoldDB" id="A0A3P1C3K1"/>
<gene>
    <name evidence="8" type="ORF">EHT25_08825</name>
</gene>
<dbReference type="InterPro" id="IPR010998">
    <property type="entry name" value="Integrase_recombinase_N"/>
</dbReference>
<dbReference type="GO" id="GO:0015074">
    <property type="term" value="P:DNA integration"/>
    <property type="evidence" value="ECO:0007669"/>
    <property type="project" value="UniProtKB-KW"/>
</dbReference>
<evidence type="ECO:0000256" key="2">
    <source>
        <dbReference type="ARBA" id="ARBA00022908"/>
    </source>
</evidence>
<dbReference type="SUPFAM" id="SSF56349">
    <property type="entry name" value="DNA breaking-rejoining enzymes"/>
    <property type="match status" value="1"/>
</dbReference>
<dbReference type="PROSITE" id="PS51898">
    <property type="entry name" value="TYR_RECOMBINASE"/>
    <property type="match status" value="1"/>
</dbReference>
<dbReference type="InterPro" id="IPR044068">
    <property type="entry name" value="CB"/>
</dbReference>
<dbReference type="InterPro" id="IPR002104">
    <property type="entry name" value="Integrase_catalytic"/>
</dbReference>
<dbReference type="Pfam" id="PF00589">
    <property type="entry name" value="Phage_integrase"/>
    <property type="match status" value="1"/>
</dbReference>
<proteinExistence type="inferred from homology"/>
<evidence type="ECO:0000313" key="8">
    <source>
        <dbReference type="EMBL" id="RRB07862.1"/>
    </source>
</evidence>
<feature type="domain" description="Tyr recombinase" evidence="6">
    <location>
        <begin position="225"/>
        <end position="415"/>
    </location>
</feature>
<dbReference type="InterPro" id="IPR013762">
    <property type="entry name" value="Integrase-like_cat_sf"/>
</dbReference>
<feature type="domain" description="Core-binding (CB)" evidence="7">
    <location>
        <begin position="117"/>
        <end position="201"/>
    </location>
</feature>
<dbReference type="Proteomes" id="UP000271925">
    <property type="component" value="Unassembled WGS sequence"/>
</dbReference>
<dbReference type="InterPro" id="IPR025269">
    <property type="entry name" value="SAM-like_dom"/>
</dbReference>
<evidence type="ECO:0000256" key="3">
    <source>
        <dbReference type="ARBA" id="ARBA00023125"/>
    </source>
</evidence>
<dbReference type="PANTHER" id="PTHR30349">
    <property type="entry name" value="PHAGE INTEGRASE-RELATED"/>
    <property type="match status" value="1"/>
</dbReference>
<evidence type="ECO:0000259" key="7">
    <source>
        <dbReference type="PROSITE" id="PS51900"/>
    </source>
</evidence>
<keyword evidence="9" id="KW-1185">Reference proteome</keyword>
<comment type="similarity">
    <text evidence="1">Belongs to the 'phage' integrase family.</text>
</comment>
<dbReference type="OrthoDB" id="1094492at2"/>
<comment type="caution">
    <text evidence="8">The sequence shown here is derived from an EMBL/GenBank/DDBJ whole genome shotgun (WGS) entry which is preliminary data.</text>
</comment>
<evidence type="ECO:0000256" key="4">
    <source>
        <dbReference type="ARBA" id="ARBA00023172"/>
    </source>
</evidence>
<name>A0A3P1C3K1_9BACT</name>
<evidence type="ECO:0000256" key="1">
    <source>
        <dbReference type="ARBA" id="ARBA00008857"/>
    </source>
</evidence>
<dbReference type="PANTHER" id="PTHR30349:SF64">
    <property type="entry name" value="PROPHAGE INTEGRASE INTD-RELATED"/>
    <property type="match status" value="1"/>
</dbReference>
<dbReference type="CDD" id="cd01185">
    <property type="entry name" value="INTN1_C_like"/>
    <property type="match status" value="1"/>
</dbReference>
<evidence type="ECO:0000259" key="6">
    <source>
        <dbReference type="PROSITE" id="PS51898"/>
    </source>
</evidence>
<dbReference type="Gene3D" id="1.10.150.130">
    <property type="match status" value="1"/>
</dbReference>
<dbReference type="Pfam" id="PF13102">
    <property type="entry name" value="Phage_int_SAM_5"/>
    <property type="match status" value="1"/>
</dbReference>
<protein>
    <submittedName>
        <fullName evidence="8">Site-specific integrase</fullName>
    </submittedName>
</protein>